<dbReference type="PROSITE" id="PS50011">
    <property type="entry name" value="PROTEIN_KINASE_DOM"/>
    <property type="match status" value="1"/>
</dbReference>
<keyword evidence="9" id="KW-1133">Transmembrane helix</keyword>
<protein>
    <recommendedName>
        <fullName evidence="14">Protein kinase domain-containing protein</fullName>
    </recommendedName>
</protein>
<evidence type="ECO:0000256" key="9">
    <source>
        <dbReference type="ARBA" id="ARBA00022989"/>
    </source>
</evidence>
<evidence type="ECO:0000259" key="14">
    <source>
        <dbReference type="PROSITE" id="PS50011"/>
    </source>
</evidence>
<dbReference type="PROSITE" id="PS00107">
    <property type="entry name" value="PROTEIN_KINASE_ATP"/>
    <property type="match status" value="1"/>
</dbReference>
<keyword evidence="4" id="KW-0812">Transmembrane</keyword>
<keyword evidence="10" id="KW-0472">Membrane</keyword>
<dbReference type="InParanoid" id="D8R646"/>
<keyword evidence="3" id="KW-0808">Transferase</keyword>
<reference evidence="15 16" key="1">
    <citation type="journal article" date="2011" name="Science">
        <title>The Selaginella genome identifies genetic changes associated with the evolution of vascular plants.</title>
        <authorList>
            <person name="Banks J.A."/>
            <person name="Nishiyama T."/>
            <person name="Hasebe M."/>
            <person name="Bowman J.L."/>
            <person name="Gribskov M."/>
            <person name="dePamphilis C."/>
            <person name="Albert V.A."/>
            <person name="Aono N."/>
            <person name="Aoyama T."/>
            <person name="Ambrose B.A."/>
            <person name="Ashton N.W."/>
            <person name="Axtell M.J."/>
            <person name="Barker E."/>
            <person name="Barker M.S."/>
            <person name="Bennetzen J.L."/>
            <person name="Bonawitz N.D."/>
            <person name="Chapple C."/>
            <person name="Cheng C."/>
            <person name="Correa L.G."/>
            <person name="Dacre M."/>
            <person name="DeBarry J."/>
            <person name="Dreyer I."/>
            <person name="Elias M."/>
            <person name="Engstrom E.M."/>
            <person name="Estelle M."/>
            <person name="Feng L."/>
            <person name="Finet C."/>
            <person name="Floyd S.K."/>
            <person name="Frommer W.B."/>
            <person name="Fujita T."/>
            <person name="Gramzow L."/>
            <person name="Gutensohn M."/>
            <person name="Harholt J."/>
            <person name="Hattori M."/>
            <person name="Heyl A."/>
            <person name="Hirai T."/>
            <person name="Hiwatashi Y."/>
            <person name="Ishikawa M."/>
            <person name="Iwata M."/>
            <person name="Karol K.G."/>
            <person name="Koehler B."/>
            <person name="Kolukisaoglu U."/>
            <person name="Kubo M."/>
            <person name="Kurata T."/>
            <person name="Lalonde S."/>
            <person name="Li K."/>
            <person name="Li Y."/>
            <person name="Litt A."/>
            <person name="Lyons E."/>
            <person name="Manning G."/>
            <person name="Maruyama T."/>
            <person name="Michael T.P."/>
            <person name="Mikami K."/>
            <person name="Miyazaki S."/>
            <person name="Morinaga S."/>
            <person name="Murata T."/>
            <person name="Mueller-Roeber B."/>
            <person name="Nelson D.R."/>
            <person name="Obara M."/>
            <person name="Oguri Y."/>
            <person name="Olmstead R.G."/>
            <person name="Onodera N."/>
            <person name="Petersen B.L."/>
            <person name="Pils B."/>
            <person name="Prigge M."/>
            <person name="Rensing S.A."/>
            <person name="Riano-Pachon D.M."/>
            <person name="Roberts A.W."/>
            <person name="Sato Y."/>
            <person name="Scheller H.V."/>
            <person name="Schulz B."/>
            <person name="Schulz C."/>
            <person name="Shakirov E.V."/>
            <person name="Shibagaki N."/>
            <person name="Shinohara N."/>
            <person name="Shippen D.E."/>
            <person name="Soerensen I."/>
            <person name="Sotooka R."/>
            <person name="Sugimoto N."/>
            <person name="Sugita M."/>
            <person name="Sumikawa N."/>
            <person name="Tanurdzic M."/>
            <person name="Theissen G."/>
            <person name="Ulvskov P."/>
            <person name="Wakazuki S."/>
            <person name="Weng J.K."/>
            <person name="Willats W.W."/>
            <person name="Wipf D."/>
            <person name="Wolf P.G."/>
            <person name="Yang L."/>
            <person name="Zimmer A.D."/>
            <person name="Zhu Q."/>
            <person name="Mitros T."/>
            <person name="Hellsten U."/>
            <person name="Loque D."/>
            <person name="Otillar R."/>
            <person name="Salamov A."/>
            <person name="Schmutz J."/>
            <person name="Shapiro H."/>
            <person name="Lindquist E."/>
            <person name="Lucas S."/>
            <person name="Rokhsar D."/>
            <person name="Grigoriev I.V."/>
        </authorList>
    </citation>
    <scope>NUCLEOTIDE SEQUENCE [LARGE SCALE GENOMIC DNA]</scope>
</reference>
<keyword evidence="6 12" id="KW-0547">Nucleotide-binding</keyword>
<dbReference type="FunFam" id="3.30.200.20:FF:000039">
    <property type="entry name" value="receptor-like protein kinase FERONIA"/>
    <property type="match status" value="1"/>
</dbReference>
<evidence type="ECO:0000256" key="1">
    <source>
        <dbReference type="ARBA" id="ARBA00004167"/>
    </source>
</evidence>
<evidence type="ECO:0000313" key="16">
    <source>
        <dbReference type="Proteomes" id="UP000001514"/>
    </source>
</evidence>
<evidence type="ECO:0000256" key="13">
    <source>
        <dbReference type="RuleBase" id="RU000304"/>
    </source>
</evidence>
<proteinExistence type="inferred from homology"/>
<dbReference type="KEGG" id="smo:SELMODRAFT_25022"/>
<evidence type="ECO:0000256" key="4">
    <source>
        <dbReference type="ARBA" id="ARBA00022692"/>
    </source>
</evidence>
<comment type="similarity">
    <text evidence="13">Belongs to the protein kinase superfamily.</text>
</comment>
<dbReference type="GO" id="GO:0004674">
    <property type="term" value="F:protein serine/threonine kinase activity"/>
    <property type="evidence" value="ECO:0007669"/>
    <property type="project" value="UniProtKB-KW"/>
</dbReference>
<evidence type="ECO:0000313" key="15">
    <source>
        <dbReference type="EMBL" id="EFJ32257.1"/>
    </source>
</evidence>
<dbReference type="CDD" id="cd14066">
    <property type="entry name" value="STKc_IRAK"/>
    <property type="match status" value="1"/>
</dbReference>
<dbReference type="Proteomes" id="UP000001514">
    <property type="component" value="Unassembled WGS sequence"/>
</dbReference>
<gene>
    <name evidence="15" type="ORF">SELMODRAFT_25022</name>
</gene>
<keyword evidence="8 12" id="KW-0067">ATP-binding</keyword>
<evidence type="ECO:0000256" key="11">
    <source>
        <dbReference type="ARBA" id="ARBA00023180"/>
    </source>
</evidence>
<dbReference type="InterPro" id="IPR000719">
    <property type="entry name" value="Prot_kinase_dom"/>
</dbReference>
<evidence type="ECO:0000256" key="3">
    <source>
        <dbReference type="ARBA" id="ARBA00022679"/>
    </source>
</evidence>
<dbReference type="eggNOG" id="KOG1187">
    <property type="taxonomic scope" value="Eukaryota"/>
</dbReference>
<dbReference type="GO" id="GO:0005524">
    <property type="term" value="F:ATP binding"/>
    <property type="evidence" value="ECO:0007669"/>
    <property type="project" value="UniProtKB-UniRule"/>
</dbReference>
<dbReference type="PANTHER" id="PTHR46008:SF55">
    <property type="match status" value="1"/>
</dbReference>
<keyword evidence="16" id="KW-1185">Reference proteome</keyword>
<dbReference type="PROSITE" id="PS00108">
    <property type="entry name" value="PROTEIN_KINASE_ST"/>
    <property type="match status" value="1"/>
</dbReference>
<accession>D8R646</accession>
<evidence type="ECO:0000256" key="12">
    <source>
        <dbReference type="PROSITE-ProRule" id="PRU10141"/>
    </source>
</evidence>
<feature type="binding site" evidence="12">
    <location>
        <position position="41"/>
    </location>
    <ligand>
        <name>ATP</name>
        <dbReference type="ChEBI" id="CHEBI:30616"/>
    </ligand>
</feature>
<dbReference type="OrthoDB" id="4062651at2759"/>
<name>D8R646_SELML</name>
<dbReference type="STRING" id="88036.D8R646"/>
<dbReference type="Gene3D" id="3.30.200.20">
    <property type="entry name" value="Phosphorylase Kinase, domain 1"/>
    <property type="match status" value="1"/>
</dbReference>
<comment type="subcellular location">
    <subcellularLocation>
        <location evidence="1">Membrane</location>
        <topology evidence="1">Single-pass membrane protein</topology>
    </subcellularLocation>
</comment>
<dbReference type="AlphaFoldDB" id="D8R646"/>
<evidence type="ECO:0000256" key="5">
    <source>
        <dbReference type="ARBA" id="ARBA00022729"/>
    </source>
</evidence>
<dbReference type="Pfam" id="PF00069">
    <property type="entry name" value="Pkinase"/>
    <property type="match status" value="1"/>
</dbReference>
<dbReference type="FunCoup" id="D8R646">
    <property type="interactions" value="184"/>
</dbReference>
<dbReference type="GO" id="GO:0016020">
    <property type="term" value="C:membrane"/>
    <property type="evidence" value="ECO:0007669"/>
    <property type="project" value="UniProtKB-SubCell"/>
</dbReference>
<dbReference type="Gene3D" id="1.10.510.10">
    <property type="entry name" value="Transferase(Phosphotransferase) domain 1"/>
    <property type="match status" value="1"/>
</dbReference>
<keyword evidence="11" id="KW-0325">Glycoprotein</keyword>
<keyword evidence="5" id="KW-0732">Signal</keyword>
<dbReference type="OMA" id="FNIDECK"/>
<evidence type="ECO:0000256" key="7">
    <source>
        <dbReference type="ARBA" id="ARBA00022777"/>
    </source>
</evidence>
<feature type="non-terminal residue" evidence="15">
    <location>
        <position position="289"/>
    </location>
</feature>
<feature type="non-terminal residue" evidence="15">
    <location>
        <position position="1"/>
    </location>
</feature>
<dbReference type="EMBL" id="GL377572">
    <property type="protein sequence ID" value="EFJ32257.1"/>
    <property type="molecule type" value="Genomic_DNA"/>
</dbReference>
<dbReference type="SUPFAM" id="SSF56112">
    <property type="entry name" value="Protein kinase-like (PK-like)"/>
    <property type="match status" value="1"/>
</dbReference>
<keyword evidence="7" id="KW-0418">Kinase</keyword>
<dbReference type="Gramene" id="EFJ32257">
    <property type="protein sequence ID" value="EFJ32257"/>
    <property type="gene ID" value="SELMODRAFT_25022"/>
</dbReference>
<organism evidence="16">
    <name type="scientific">Selaginella moellendorffii</name>
    <name type="common">Spikemoss</name>
    <dbReference type="NCBI Taxonomy" id="88036"/>
    <lineage>
        <taxon>Eukaryota</taxon>
        <taxon>Viridiplantae</taxon>
        <taxon>Streptophyta</taxon>
        <taxon>Embryophyta</taxon>
        <taxon>Tracheophyta</taxon>
        <taxon>Lycopodiopsida</taxon>
        <taxon>Selaginellales</taxon>
        <taxon>Selaginellaceae</taxon>
        <taxon>Selaginella</taxon>
    </lineage>
</organism>
<dbReference type="InterPro" id="IPR011009">
    <property type="entry name" value="Kinase-like_dom_sf"/>
</dbReference>
<dbReference type="InterPro" id="IPR008271">
    <property type="entry name" value="Ser/Thr_kinase_AS"/>
</dbReference>
<dbReference type="InterPro" id="IPR017441">
    <property type="entry name" value="Protein_kinase_ATP_BS"/>
</dbReference>
<evidence type="ECO:0000256" key="10">
    <source>
        <dbReference type="ARBA" id="ARBA00023136"/>
    </source>
</evidence>
<dbReference type="PANTHER" id="PTHR46008">
    <property type="entry name" value="LEAF RUST 10 DISEASE-RESISTANCE LOCUS RECEPTOR-LIKE PROTEIN KINASE-LIKE 1.4"/>
    <property type="match status" value="1"/>
</dbReference>
<keyword evidence="2 13" id="KW-0723">Serine/threonine-protein kinase</keyword>
<dbReference type="FunFam" id="1.10.510.10:FF:000161">
    <property type="entry name" value="Wall-associated receptor kinase-like 20"/>
    <property type="match status" value="1"/>
</dbReference>
<evidence type="ECO:0000256" key="8">
    <source>
        <dbReference type="ARBA" id="ARBA00022840"/>
    </source>
</evidence>
<dbReference type="SMART" id="SM00220">
    <property type="entry name" value="S_TKc"/>
    <property type="match status" value="1"/>
</dbReference>
<evidence type="ECO:0000256" key="6">
    <source>
        <dbReference type="ARBA" id="ARBA00022741"/>
    </source>
</evidence>
<evidence type="ECO:0000256" key="2">
    <source>
        <dbReference type="ARBA" id="ARBA00022527"/>
    </source>
</evidence>
<sequence length="289" mass="32130">YTLSEIDKATNGFDKEHKIGSGGFGTVYKGLFDDGSVLAIKRANHTSKQSSRHFYNEVAILSQVNHRNLLRLMGCCVDSDVPILVYEYIPNGNLFEHLHKRPGVLSWSNRLTIAIETAEALAYLHSAAYPPIYHRDVKSANILLDNAFTTKVADFGLSRLVPVDVTHVSTMVQGTPGYVDPEYHQTYQLTDKSDVYSFGVVLLEMVTGRKPVDFARASKDVNLSAYSVPLIRKGLIEEIVDPKLEVRVSGNAADLELLESIRAVANVAMACLAFTRDERPTMKRVLEEL</sequence>
<feature type="domain" description="Protein kinase" evidence="14">
    <location>
        <begin position="13"/>
        <end position="289"/>
    </location>
</feature>
<dbReference type="HOGENOM" id="CLU_000288_21_4_1"/>